<reference evidence="2 3" key="1">
    <citation type="submission" date="2015-03" db="EMBL/GenBank/DDBJ databases">
        <authorList>
            <person name="Hassan Y.I."/>
            <person name="Lepp D."/>
            <person name="Zhou T."/>
        </authorList>
    </citation>
    <scope>NUCLEOTIDE SEQUENCE [LARGE SCALE GENOMIC DNA]</scope>
    <source>
        <strain evidence="2 3">DSM 17137</strain>
    </source>
</reference>
<evidence type="ECO:0000256" key="1">
    <source>
        <dbReference type="SAM" id="SignalP"/>
    </source>
</evidence>
<comment type="caution">
    <text evidence="2">The sequence shown here is derived from an EMBL/GenBank/DDBJ whole genome shotgun (WGS) entry which is preliminary data.</text>
</comment>
<feature type="chain" id="PRO_5013334475" description="DUF1850 domain-containing protein" evidence="1">
    <location>
        <begin position="16"/>
        <end position="128"/>
    </location>
</feature>
<keyword evidence="1" id="KW-0732">Signal</keyword>
<evidence type="ECO:0000313" key="2">
    <source>
        <dbReference type="EMBL" id="KKB84445.1"/>
    </source>
</evidence>
<dbReference type="PATRIC" id="fig|1121477.3.peg.3193"/>
<accession>A0A0F5LPZ9</accession>
<dbReference type="AlphaFoldDB" id="A0A0F5LPZ9"/>
<dbReference type="OrthoDB" id="5298197at2"/>
<proteinExistence type="predicted"/>
<sequence>MMLCIAAAGVVTALATTSFTLGWTHSVEQTWWQERWRIEDGHLTIVSASVKGSGAGIAIPEHAVWADGVWTYAPALPPLDSLNLAASGTTGAGWLLCGQDGQCLELGEEPDAPIKVWPARVCAGPPAG</sequence>
<protein>
    <recommendedName>
        <fullName evidence="4">DUF1850 domain-containing protein</fullName>
    </recommendedName>
</protein>
<feature type="signal peptide" evidence="1">
    <location>
        <begin position="1"/>
        <end position="15"/>
    </location>
</feature>
<evidence type="ECO:0000313" key="3">
    <source>
        <dbReference type="Proteomes" id="UP000033608"/>
    </source>
</evidence>
<dbReference type="InterPro" id="IPR015001">
    <property type="entry name" value="DUF1850"/>
</dbReference>
<evidence type="ECO:0008006" key="4">
    <source>
        <dbReference type="Google" id="ProtNLM"/>
    </source>
</evidence>
<dbReference type="STRING" id="1121477.SAMN02745223_03171"/>
<dbReference type="EMBL" id="LAJF01000076">
    <property type="protein sequence ID" value="KKB84445.1"/>
    <property type="molecule type" value="Genomic_DNA"/>
</dbReference>
<name>A0A0F5LPZ9_9HYPH</name>
<organism evidence="2 3">
    <name type="scientific">Devosia limi DSM 17137</name>
    <dbReference type="NCBI Taxonomy" id="1121477"/>
    <lineage>
        <taxon>Bacteria</taxon>
        <taxon>Pseudomonadati</taxon>
        <taxon>Pseudomonadota</taxon>
        <taxon>Alphaproteobacteria</taxon>
        <taxon>Hyphomicrobiales</taxon>
        <taxon>Devosiaceae</taxon>
        <taxon>Devosia</taxon>
    </lineage>
</organism>
<gene>
    <name evidence="2" type="ORF">VW29_10330</name>
</gene>
<dbReference type="Proteomes" id="UP000033608">
    <property type="component" value="Unassembled WGS sequence"/>
</dbReference>
<dbReference type="Pfam" id="PF08905">
    <property type="entry name" value="DUF1850"/>
    <property type="match status" value="1"/>
</dbReference>
<keyword evidence="3" id="KW-1185">Reference proteome</keyword>